<keyword evidence="1" id="KW-1133">Transmembrane helix</keyword>
<protein>
    <recommendedName>
        <fullName evidence="2">Endonuclease/exonuclease/phosphatase domain-containing protein</fullName>
    </recommendedName>
</protein>
<keyword evidence="1" id="KW-0812">Transmembrane</keyword>
<feature type="transmembrane region" description="Helical" evidence="1">
    <location>
        <begin position="6"/>
        <end position="26"/>
    </location>
</feature>
<feature type="transmembrane region" description="Helical" evidence="1">
    <location>
        <begin position="38"/>
        <end position="60"/>
    </location>
</feature>
<feature type="domain" description="Endonuclease/exonuclease/phosphatase" evidence="2">
    <location>
        <begin position="77"/>
        <end position="288"/>
    </location>
</feature>
<dbReference type="SUPFAM" id="SSF56219">
    <property type="entry name" value="DNase I-like"/>
    <property type="match status" value="1"/>
</dbReference>
<evidence type="ECO:0000313" key="4">
    <source>
        <dbReference type="Proteomes" id="UP000264006"/>
    </source>
</evidence>
<evidence type="ECO:0000256" key="1">
    <source>
        <dbReference type="SAM" id="Phobius"/>
    </source>
</evidence>
<sequence length="304" mass="32213">MVGELVGILLPVIGLAAACAGVWLHLRWRRSTRPGGPPSPVVVTAASLALACVAGTVLPWTPLDLQPPRGQAVEIVSANLRSANDGDAATDELLATGADVLVTVETPVLAIEGLQAVYPYTSTALPRRLGGVNVWSRFPLQRLPDLDGLQEARSVVVRVEAPSPFVLVAVHLPRPWPTARGLVGDAPHPTRYEADLLTQRRLAEALAAGLEAVDGPVVVAGDMNLSDRGYGYRQLTGVVDDVMRSTWALPTSTKPLFLPLRLRIDHLMVGGDWCGRSRGRIPLPGSDHDAISATIGPCPFTPTG</sequence>
<keyword evidence="1" id="KW-0472">Membrane</keyword>
<accession>A0A346Y0S9</accession>
<dbReference type="KEGG" id="euz:DVS28_a3401"/>
<evidence type="ECO:0000313" key="3">
    <source>
        <dbReference type="EMBL" id="AXV08076.1"/>
    </source>
</evidence>
<dbReference type="Gene3D" id="3.60.10.10">
    <property type="entry name" value="Endonuclease/exonuclease/phosphatase"/>
    <property type="match status" value="1"/>
</dbReference>
<dbReference type="AlphaFoldDB" id="A0A346Y0S9"/>
<keyword evidence="4" id="KW-1185">Reference proteome</keyword>
<dbReference type="GO" id="GO:0003824">
    <property type="term" value="F:catalytic activity"/>
    <property type="evidence" value="ECO:0007669"/>
    <property type="project" value="InterPro"/>
</dbReference>
<organism evidence="3 4">
    <name type="scientific">Euzebya pacifica</name>
    <dbReference type="NCBI Taxonomy" id="1608957"/>
    <lineage>
        <taxon>Bacteria</taxon>
        <taxon>Bacillati</taxon>
        <taxon>Actinomycetota</taxon>
        <taxon>Nitriliruptoria</taxon>
        <taxon>Euzebyales</taxon>
    </lineage>
</organism>
<reference evidence="3 4" key="1">
    <citation type="submission" date="2018-09" db="EMBL/GenBank/DDBJ databases">
        <title>Complete genome sequence of Euzebya sp. DY32-46 isolated from seawater of Pacific Ocean.</title>
        <authorList>
            <person name="Xu L."/>
            <person name="Wu Y.-H."/>
            <person name="Xu X.-W."/>
        </authorList>
    </citation>
    <scope>NUCLEOTIDE SEQUENCE [LARGE SCALE GENOMIC DNA]</scope>
    <source>
        <strain evidence="3 4">DY32-46</strain>
    </source>
</reference>
<dbReference type="EMBL" id="CP031165">
    <property type="protein sequence ID" value="AXV08076.1"/>
    <property type="molecule type" value="Genomic_DNA"/>
</dbReference>
<dbReference type="Pfam" id="PF03372">
    <property type="entry name" value="Exo_endo_phos"/>
    <property type="match status" value="1"/>
</dbReference>
<evidence type="ECO:0000259" key="2">
    <source>
        <dbReference type="Pfam" id="PF03372"/>
    </source>
</evidence>
<name>A0A346Y0S9_9ACTN</name>
<proteinExistence type="predicted"/>
<dbReference type="Proteomes" id="UP000264006">
    <property type="component" value="Chromosome"/>
</dbReference>
<gene>
    <name evidence="3" type="ORF">DVS28_a3401</name>
</gene>
<dbReference type="InterPro" id="IPR036691">
    <property type="entry name" value="Endo/exonu/phosph_ase_sf"/>
</dbReference>
<dbReference type="InterPro" id="IPR005135">
    <property type="entry name" value="Endo/exonuclease/phosphatase"/>
</dbReference>